<name>A0A0H2RSQ7_9AGAM</name>
<dbReference type="Proteomes" id="UP000053477">
    <property type="component" value="Unassembled WGS sequence"/>
</dbReference>
<dbReference type="InParanoid" id="A0A0H2RSQ7"/>
<accession>A0A0H2RSQ7</accession>
<keyword evidence="2" id="KW-1185">Reference proteome</keyword>
<proteinExistence type="predicted"/>
<dbReference type="EMBL" id="KQ085937">
    <property type="protein sequence ID" value="KLO14894.1"/>
    <property type="molecule type" value="Genomic_DNA"/>
</dbReference>
<protein>
    <submittedName>
        <fullName evidence="1">Uncharacterized protein</fullName>
    </submittedName>
</protein>
<reference evidence="1 2" key="1">
    <citation type="submission" date="2015-04" db="EMBL/GenBank/DDBJ databases">
        <title>Complete genome sequence of Schizopora paradoxa KUC8140, a cosmopolitan wood degrader in East Asia.</title>
        <authorList>
            <consortium name="DOE Joint Genome Institute"/>
            <person name="Min B."/>
            <person name="Park H."/>
            <person name="Jang Y."/>
            <person name="Kim J.-J."/>
            <person name="Kim K.H."/>
            <person name="Pangilinan J."/>
            <person name="Lipzen A."/>
            <person name="Riley R."/>
            <person name="Grigoriev I.V."/>
            <person name="Spatafora J.W."/>
            <person name="Choi I.-G."/>
        </authorList>
    </citation>
    <scope>NUCLEOTIDE SEQUENCE [LARGE SCALE GENOMIC DNA]</scope>
    <source>
        <strain evidence="1 2">KUC8140</strain>
    </source>
</reference>
<gene>
    <name evidence="1" type="ORF">SCHPADRAFT_290154</name>
</gene>
<evidence type="ECO:0000313" key="2">
    <source>
        <dbReference type="Proteomes" id="UP000053477"/>
    </source>
</evidence>
<evidence type="ECO:0000313" key="1">
    <source>
        <dbReference type="EMBL" id="KLO14894.1"/>
    </source>
</evidence>
<dbReference type="AlphaFoldDB" id="A0A0H2RSQ7"/>
<organism evidence="1 2">
    <name type="scientific">Schizopora paradoxa</name>
    <dbReference type="NCBI Taxonomy" id="27342"/>
    <lineage>
        <taxon>Eukaryota</taxon>
        <taxon>Fungi</taxon>
        <taxon>Dikarya</taxon>
        <taxon>Basidiomycota</taxon>
        <taxon>Agaricomycotina</taxon>
        <taxon>Agaricomycetes</taxon>
        <taxon>Hymenochaetales</taxon>
        <taxon>Schizoporaceae</taxon>
        <taxon>Schizopora</taxon>
    </lineage>
</organism>
<sequence>MLCWSVISPWTVGHEYSYATPTTEPQNHLQLFASDLPLILFQAYGNRYVLQYSVSAVVIQMAGQDSGRQSLCVLVLVSISLRSQLRQRLGQCHQLYPVHGDQPCAASNSNGILNFQIHTGWLPQDADGEAVRSSASTLNDVLSILLLVAVMSRLADPQGANIRLSSHNHFPCYAWGLQHRLAEIHFALLSRCGIPPSAGSAVSGRSSMSEGTFYGLDF</sequence>